<keyword evidence="1" id="KW-0472">Membrane</keyword>
<dbReference type="InterPro" id="IPR050570">
    <property type="entry name" value="Cell_wall_metabolism_enzyme"/>
</dbReference>
<keyword evidence="4" id="KW-1185">Reference proteome</keyword>
<accession>A0A4R1F8L1</accession>
<organism evidence="3 4">
    <name type="scientific">Cocleimonas flava</name>
    <dbReference type="NCBI Taxonomy" id="634765"/>
    <lineage>
        <taxon>Bacteria</taxon>
        <taxon>Pseudomonadati</taxon>
        <taxon>Pseudomonadota</taxon>
        <taxon>Gammaproteobacteria</taxon>
        <taxon>Thiotrichales</taxon>
        <taxon>Thiotrichaceae</taxon>
        <taxon>Cocleimonas</taxon>
    </lineage>
</organism>
<protein>
    <submittedName>
        <fullName evidence="3">Murein DD-endopeptidase MepM/ murein hydrolase activator NlpD</fullName>
    </submittedName>
</protein>
<keyword evidence="1" id="KW-1133">Transmembrane helix</keyword>
<dbReference type="PANTHER" id="PTHR21666:SF270">
    <property type="entry name" value="MUREIN HYDROLASE ACTIVATOR ENVC"/>
    <property type="match status" value="1"/>
</dbReference>
<evidence type="ECO:0000256" key="1">
    <source>
        <dbReference type="SAM" id="Phobius"/>
    </source>
</evidence>
<dbReference type="Pfam" id="PF01551">
    <property type="entry name" value="Peptidase_M23"/>
    <property type="match status" value="1"/>
</dbReference>
<comment type="caution">
    <text evidence="3">The sequence shown here is derived from an EMBL/GenBank/DDBJ whole genome shotgun (WGS) entry which is preliminary data.</text>
</comment>
<dbReference type="EMBL" id="SMFQ01000003">
    <property type="protein sequence ID" value="TCJ87081.1"/>
    <property type="molecule type" value="Genomic_DNA"/>
</dbReference>
<dbReference type="Gene3D" id="2.70.70.10">
    <property type="entry name" value="Glucose Permease (Domain IIA)"/>
    <property type="match status" value="1"/>
</dbReference>
<dbReference type="CDD" id="cd12797">
    <property type="entry name" value="M23_peptidase"/>
    <property type="match status" value="1"/>
</dbReference>
<dbReference type="InterPro" id="IPR011055">
    <property type="entry name" value="Dup_hybrid_motif"/>
</dbReference>
<evidence type="ECO:0000313" key="4">
    <source>
        <dbReference type="Proteomes" id="UP000294887"/>
    </source>
</evidence>
<dbReference type="PANTHER" id="PTHR21666">
    <property type="entry name" value="PEPTIDASE-RELATED"/>
    <property type="match status" value="1"/>
</dbReference>
<dbReference type="OrthoDB" id="9815245at2"/>
<dbReference type="GO" id="GO:0004222">
    <property type="term" value="F:metalloendopeptidase activity"/>
    <property type="evidence" value="ECO:0007669"/>
    <property type="project" value="TreeGrafter"/>
</dbReference>
<proteinExistence type="predicted"/>
<keyword evidence="3" id="KW-0378">Hydrolase</keyword>
<dbReference type="InterPro" id="IPR016047">
    <property type="entry name" value="M23ase_b-sheet_dom"/>
</dbReference>
<name>A0A4R1F8L1_9GAMM</name>
<dbReference type="AlphaFoldDB" id="A0A4R1F8L1"/>
<reference evidence="3 4" key="1">
    <citation type="submission" date="2019-03" db="EMBL/GenBank/DDBJ databases">
        <title>Genomic Encyclopedia of Type Strains, Phase IV (KMG-IV): sequencing the most valuable type-strain genomes for metagenomic binning, comparative biology and taxonomic classification.</title>
        <authorList>
            <person name="Goeker M."/>
        </authorList>
    </citation>
    <scope>NUCLEOTIDE SEQUENCE [LARGE SCALE GENOMIC DNA]</scope>
    <source>
        <strain evidence="3 4">DSM 24830</strain>
    </source>
</reference>
<evidence type="ECO:0000313" key="3">
    <source>
        <dbReference type="EMBL" id="TCJ87081.1"/>
    </source>
</evidence>
<dbReference type="SUPFAM" id="SSF51261">
    <property type="entry name" value="Duplicated hybrid motif"/>
    <property type="match status" value="1"/>
</dbReference>
<feature type="transmembrane region" description="Helical" evidence="1">
    <location>
        <begin position="20"/>
        <end position="39"/>
    </location>
</feature>
<dbReference type="Proteomes" id="UP000294887">
    <property type="component" value="Unassembled WGS sequence"/>
</dbReference>
<gene>
    <name evidence="3" type="ORF">EV695_1583</name>
</gene>
<keyword evidence="1" id="KW-0812">Transmembrane</keyword>
<dbReference type="RefSeq" id="WP_131905389.1">
    <property type="nucleotide sequence ID" value="NZ_BAAAFU010000004.1"/>
</dbReference>
<feature type="domain" description="M23ase beta-sheet core" evidence="2">
    <location>
        <begin position="187"/>
        <end position="282"/>
    </location>
</feature>
<evidence type="ECO:0000259" key="2">
    <source>
        <dbReference type="Pfam" id="PF01551"/>
    </source>
</evidence>
<sequence>MDIFNCNATNRSGVIKPSMFLIASLIVLIAIVFVVNMNIAQNEPVVIKPVLKLAAVDVDGADYNDIHSNKFVPVEMRSVPVANAKQQSIVENKTTNTVKIVTEVSVGDFDQNNAVTVLNNDEEPAEPALTTKSNKLVKKALDKTLKDTAKLKQFSSKVIKISNFPVKDGFLSSGFGMRKHPIHGNIRMHSGIDIAAIAGSNVQAMGEGTVVFAGRKSGYGNNVDIKHGNTVITRYSHLREILVEVGQKVTPEDVIGLVGSTGVSTGPHLHLEVALNETEVDPSIFLAGKATVAAKPIVRQYAKTTTDNKLATNFDEATYQDYLQSFDGLYGLVVPGQTN</sequence>